<dbReference type="OrthoDB" id="26525at2759"/>
<dbReference type="Pfam" id="PF13499">
    <property type="entry name" value="EF-hand_7"/>
    <property type="match status" value="2"/>
</dbReference>
<dbReference type="InterPro" id="IPR011992">
    <property type="entry name" value="EF-hand-dom_pair"/>
</dbReference>
<dbReference type="AlphaFoldDB" id="A0A1U8AXC2"/>
<dbReference type="GeneID" id="104607402"/>
<dbReference type="PROSITE" id="PS50222">
    <property type="entry name" value="EF_HAND_2"/>
    <property type="match status" value="4"/>
</dbReference>
<feature type="compositionally biased region" description="Low complexity" evidence="4">
    <location>
        <begin position="15"/>
        <end position="30"/>
    </location>
</feature>
<dbReference type="SUPFAM" id="SSF47473">
    <property type="entry name" value="EF-hand"/>
    <property type="match status" value="1"/>
</dbReference>
<dbReference type="InterPro" id="IPR002048">
    <property type="entry name" value="EF_hand_dom"/>
</dbReference>
<keyword evidence="1" id="KW-0479">Metal-binding</keyword>
<evidence type="ECO:0000256" key="1">
    <source>
        <dbReference type="ARBA" id="ARBA00022723"/>
    </source>
</evidence>
<accession>A0A1U8AXC2</accession>
<evidence type="ECO:0000313" key="6">
    <source>
        <dbReference type="RefSeq" id="XP_010271345.1"/>
    </source>
</evidence>
<evidence type="ECO:0000256" key="2">
    <source>
        <dbReference type="ARBA" id="ARBA00022737"/>
    </source>
</evidence>
<keyword evidence="2" id="KW-0677">Repeat</keyword>
<dbReference type="SMART" id="SM00054">
    <property type="entry name" value="EFh"/>
    <property type="match status" value="4"/>
</dbReference>
<organism evidence="5 6">
    <name type="scientific">Nelumbo nucifera</name>
    <name type="common">Sacred lotus</name>
    <dbReference type="NCBI Taxonomy" id="4432"/>
    <lineage>
        <taxon>Eukaryota</taxon>
        <taxon>Viridiplantae</taxon>
        <taxon>Streptophyta</taxon>
        <taxon>Embryophyta</taxon>
        <taxon>Tracheophyta</taxon>
        <taxon>Spermatophyta</taxon>
        <taxon>Magnoliopsida</taxon>
        <taxon>Proteales</taxon>
        <taxon>Nelumbonaceae</taxon>
        <taxon>Nelumbo</taxon>
    </lineage>
</organism>
<dbReference type="PANTHER" id="PTHR10891">
    <property type="entry name" value="EF-HAND CALCIUM-BINDING DOMAIN CONTAINING PROTEIN"/>
    <property type="match status" value="1"/>
</dbReference>
<keyword evidence="5" id="KW-1185">Reference proteome</keyword>
<dbReference type="PROSITE" id="PS00018">
    <property type="entry name" value="EF_HAND_1"/>
    <property type="match status" value="4"/>
</dbReference>
<dbReference type="GO" id="GO:0030234">
    <property type="term" value="F:enzyme regulator activity"/>
    <property type="evidence" value="ECO:0000318"/>
    <property type="project" value="GO_Central"/>
</dbReference>
<evidence type="ECO:0000313" key="5">
    <source>
        <dbReference type="Proteomes" id="UP000189703"/>
    </source>
</evidence>
<name>A0A1U8AXC2_NELNU</name>
<evidence type="ECO:0000256" key="4">
    <source>
        <dbReference type="SAM" id="MobiDB-lite"/>
    </source>
</evidence>
<feature type="region of interest" description="Disordered" evidence="4">
    <location>
        <begin position="1"/>
        <end position="38"/>
    </location>
</feature>
<dbReference type="InterPro" id="IPR018247">
    <property type="entry name" value="EF_Hand_1_Ca_BS"/>
</dbReference>
<sequence>MGIRSPFSRKKKSKSVPGSPRENSGSSRSSSLHEPGNSRTLVEELGAVFKKFDMNGDGKISWSELGSIMENLGNPVTEEELQKMVKVVDLDGNGFIDLNEFIDLNTNGVDSEKAVEDLRHAFMIFDTDGNGSISPEELQAVFRSLGDDKCSIADCKKMIRGVDCDGDGLISFEEFKNMMMNSRSPVHPLQ</sequence>
<protein>
    <submittedName>
        <fullName evidence="6">Probable calcium-binding protein CML25</fullName>
    </submittedName>
</protein>
<dbReference type="CDD" id="cd00051">
    <property type="entry name" value="EFh"/>
    <property type="match status" value="2"/>
</dbReference>
<dbReference type="RefSeq" id="XP_010271345.1">
    <property type="nucleotide sequence ID" value="XM_010273043.1"/>
</dbReference>
<dbReference type="InterPro" id="IPR039647">
    <property type="entry name" value="EF_hand_pair_protein_CML-like"/>
</dbReference>
<dbReference type="Proteomes" id="UP000189703">
    <property type="component" value="Unplaced"/>
</dbReference>
<dbReference type="KEGG" id="nnu:104607402"/>
<evidence type="ECO:0000256" key="3">
    <source>
        <dbReference type="ARBA" id="ARBA00022837"/>
    </source>
</evidence>
<dbReference type="GO" id="GO:0005509">
    <property type="term" value="F:calcium ion binding"/>
    <property type="evidence" value="ECO:0000318"/>
    <property type="project" value="GO_Central"/>
</dbReference>
<dbReference type="Gene3D" id="1.10.238.10">
    <property type="entry name" value="EF-hand"/>
    <property type="match status" value="2"/>
</dbReference>
<dbReference type="STRING" id="4432.A0A1U8AXC2"/>
<reference evidence="6" key="1">
    <citation type="submission" date="2025-08" db="UniProtKB">
        <authorList>
            <consortium name="RefSeq"/>
        </authorList>
    </citation>
    <scope>IDENTIFICATION</scope>
</reference>
<dbReference type="GO" id="GO:0005737">
    <property type="term" value="C:cytoplasm"/>
    <property type="evidence" value="ECO:0000318"/>
    <property type="project" value="GO_Central"/>
</dbReference>
<dbReference type="OMA" id="MEDCELM"/>
<dbReference type="FunFam" id="1.10.238.10:FF:000001">
    <property type="entry name" value="Calmodulin 1"/>
    <property type="match status" value="1"/>
</dbReference>
<proteinExistence type="predicted"/>
<gene>
    <name evidence="6" type="primary">LOC104607402</name>
</gene>
<keyword evidence="3" id="KW-0106">Calcium</keyword>
<dbReference type="eggNOG" id="KOG0027">
    <property type="taxonomic scope" value="Eukaryota"/>
</dbReference>